<keyword evidence="3" id="KW-1185">Reference proteome</keyword>
<sequence length="92" mass="10052">MISNDGFHPSPCSSPRSGGRCRFFKNLNGSGKFAFNLFPYPYILLGGAYGFRLTIVTLFPSPSALHRGVESFCSTAVIFSPSPTILSREVEE</sequence>
<dbReference type="AlphaFoldDB" id="A0A3Q7IWM3"/>
<dbReference type="Gramene" id="Solyc11g042520.1.1">
    <property type="protein sequence ID" value="Solyc11g042520.1.1.1"/>
    <property type="gene ID" value="Solyc11g042520.1"/>
</dbReference>
<proteinExistence type="predicted"/>
<dbReference type="InParanoid" id="A0A3Q7IWM3"/>
<reference evidence="2" key="1">
    <citation type="journal article" date="2012" name="Nature">
        <title>The tomato genome sequence provides insights into fleshy fruit evolution.</title>
        <authorList>
            <consortium name="Tomato Genome Consortium"/>
        </authorList>
    </citation>
    <scope>NUCLEOTIDE SEQUENCE [LARGE SCALE GENOMIC DNA]</scope>
    <source>
        <strain evidence="2">cv. Heinz 1706</strain>
    </source>
</reference>
<dbReference type="Proteomes" id="UP000004994">
    <property type="component" value="Chromosome 11"/>
</dbReference>
<evidence type="ECO:0000313" key="3">
    <source>
        <dbReference type="Proteomes" id="UP000004994"/>
    </source>
</evidence>
<protein>
    <submittedName>
        <fullName evidence="2">Uncharacterized protein</fullName>
    </submittedName>
</protein>
<evidence type="ECO:0000256" key="1">
    <source>
        <dbReference type="SAM" id="Phobius"/>
    </source>
</evidence>
<keyword evidence="1" id="KW-0472">Membrane</keyword>
<dbReference type="EnsemblPlants" id="Solyc11g042520.1.1">
    <property type="protein sequence ID" value="Solyc11g042520.1.1.1"/>
    <property type="gene ID" value="Solyc11g042520.1"/>
</dbReference>
<evidence type="ECO:0000313" key="2">
    <source>
        <dbReference type="EnsemblPlants" id="Solyc11g042520.1.1.1"/>
    </source>
</evidence>
<feature type="transmembrane region" description="Helical" evidence="1">
    <location>
        <begin position="40"/>
        <end position="59"/>
    </location>
</feature>
<accession>A0A3Q7IWM3</accession>
<dbReference type="PaxDb" id="4081-Solyc11g042520.1.1"/>
<organism evidence="2">
    <name type="scientific">Solanum lycopersicum</name>
    <name type="common">Tomato</name>
    <name type="synonym">Lycopersicon esculentum</name>
    <dbReference type="NCBI Taxonomy" id="4081"/>
    <lineage>
        <taxon>Eukaryota</taxon>
        <taxon>Viridiplantae</taxon>
        <taxon>Streptophyta</taxon>
        <taxon>Embryophyta</taxon>
        <taxon>Tracheophyta</taxon>
        <taxon>Spermatophyta</taxon>
        <taxon>Magnoliopsida</taxon>
        <taxon>eudicotyledons</taxon>
        <taxon>Gunneridae</taxon>
        <taxon>Pentapetalae</taxon>
        <taxon>asterids</taxon>
        <taxon>lamiids</taxon>
        <taxon>Solanales</taxon>
        <taxon>Solanaceae</taxon>
        <taxon>Solanoideae</taxon>
        <taxon>Solaneae</taxon>
        <taxon>Solanum</taxon>
        <taxon>Solanum subgen. Lycopersicon</taxon>
    </lineage>
</organism>
<keyword evidence="1" id="KW-1133">Transmembrane helix</keyword>
<reference evidence="2" key="2">
    <citation type="submission" date="2019-01" db="UniProtKB">
        <authorList>
            <consortium name="EnsemblPlants"/>
        </authorList>
    </citation>
    <scope>IDENTIFICATION</scope>
    <source>
        <strain evidence="2">cv. Heinz 1706</strain>
    </source>
</reference>
<keyword evidence="1" id="KW-0812">Transmembrane</keyword>
<name>A0A3Q7IWM3_SOLLC</name>